<reference evidence="1" key="1">
    <citation type="submission" date="2021-02" db="EMBL/GenBank/DDBJ databases">
        <authorList>
            <consortium name="DOE Joint Genome Institute"/>
            <person name="Ahrendt S."/>
            <person name="Looney B.P."/>
            <person name="Miyauchi S."/>
            <person name="Morin E."/>
            <person name="Drula E."/>
            <person name="Courty P.E."/>
            <person name="Chicoki N."/>
            <person name="Fauchery L."/>
            <person name="Kohler A."/>
            <person name="Kuo A."/>
            <person name="Labutti K."/>
            <person name="Pangilinan J."/>
            <person name="Lipzen A."/>
            <person name="Riley R."/>
            <person name="Andreopoulos W."/>
            <person name="He G."/>
            <person name="Johnson J."/>
            <person name="Barry K.W."/>
            <person name="Grigoriev I.V."/>
            <person name="Nagy L."/>
            <person name="Hibbett D."/>
            <person name="Henrissat B."/>
            <person name="Matheny P.B."/>
            <person name="Labbe J."/>
            <person name="Martin F."/>
        </authorList>
    </citation>
    <scope>NUCLEOTIDE SEQUENCE</scope>
    <source>
        <strain evidence="1">FP105234-sp</strain>
    </source>
</reference>
<comment type="caution">
    <text evidence="1">The sequence shown here is derived from an EMBL/GenBank/DDBJ whole genome shotgun (WGS) entry which is preliminary data.</text>
</comment>
<dbReference type="EMBL" id="MU275927">
    <property type="protein sequence ID" value="KAI0046391.1"/>
    <property type="molecule type" value="Genomic_DNA"/>
</dbReference>
<accession>A0ACB8RQF0</accession>
<proteinExistence type="predicted"/>
<organism evidence="1 2">
    <name type="scientific">Auriscalpium vulgare</name>
    <dbReference type="NCBI Taxonomy" id="40419"/>
    <lineage>
        <taxon>Eukaryota</taxon>
        <taxon>Fungi</taxon>
        <taxon>Dikarya</taxon>
        <taxon>Basidiomycota</taxon>
        <taxon>Agaricomycotina</taxon>
        <taxon>Agaricomycetes</taxon>
        <taxon>Russulales</taxon>
        <taxon>Auriscalpiaceae</taxon>
        <taxon>Auriscalpium</taxon>
    </lineage>
</organism>
<name>A0ACB8RQF0_9AGAM</name>
<keyword evidence="2" id="KW-1185">Reference proteome</keyword>
<protein>
    <submittedName>
        <fullName evidence="1">Uncharacterized protein</fullName>
    </submittedName>
</protein>
<evidence type="ECO:0000313" key="2">
    <source>
        <dbReference type="Proteomes" id="UP000814033"/>
    </source>
</evidence>
<dbReference type="Proteomes" id="UP000814033">
    <property type="component" value="Unassembled WGS sequence"/>
</dbReference>
<evidence type="ECO:0000313" key="1">
    <source>
        <dbReference type="EMBL" id="KAI0046391.1"/>
    </source>
</evidence>
<gene>
    <name evidence="1" type="ORF">FA95DRAFT_1395688</name>
</gene>
<sequence>MNYTRSGPGTAPVSLSCRRRWYNAEDQVPGGNFDGRGHVTRSPLPRLPLQDIFGELPSPCSFPQHPTTANRLNWTINHRSSESGVTSLDSGVVRPHTPAPVASSLMTYGLLPLASCSSYDFPCSIRFNMSPTSTSRPSSTCR</sequence>
<reference evidence="1" key="2">
    <citation type="journal article" date="2022" name="New Phytol.">
        <title>Evolutionary transition to the ectomycorrhizal habit in the genomes of a hyperdiverse lineage of mushroom-forming fungi.</title>
        <authorList>
            <person name="Looney B."/>
            <person name="Miyauchi S."/>
            <person name="Morin E."/>
            <person name="Drula E."/>
            <person name="Courty P.E."/>
            <person name="Kohler A."/>
            <person name="Kuo A."/>
            <person name="LaButti K."/>
            <person name="Pangilinan J."/>
            <person name="Lipzen A."/>
            <person name="Riley R."/>
            <person name="Andreopoulos W."/>
            <person name="He G."/>
            <person name="Johnson J."/>
            <person name="Nolan M."/>
            <person name="Tritt A."/>
            <person name="Barry K.W."/>
            <person name="Grigoriev I.V."/>
            <person name="Nagy L.G."/>
            <person name="Hibbett D."/>
            <person name="Henrissat B."/>
            <person name="Matheny P.B."/>
            <person name="Labbe J."/>
            <person name="Martin F.M."/>
        </authorList>
    </citation>
    <scope>NUCLEOTIDE SEQUENCE</scope>
    <source>
        <strain evidence="1">FP105234-sp</strain>
    </source>
</reference>